<dbReference type="GO" id="GO:0005886">
    <property type="term" value="C:plasma membrane"/>
    <property type="evidence" value="ECO:0007669"/>
    <property type="project" value="UniProtKB-SubCell"/>
</dbReference>
<proteinExistence type="predicted"/>
<protein>
    <submittedName>
        <fullName evidence="10">Undecaprenyl-phosphate alpha-N-acetylglucosaminyl 1-phosphatetransferase</fullName>
    </submittedName>
</protein>
<accession>A0A1H3GL70</accession>
<keyword evidence="11" id="KW-1185">Reference proteome</keyword>
<dbReference type="GO" id="GO:0016780">
    <property type="term" value="F:phosphotransferase activity, for other substituted phosphate groups"/>
    <property type="evidence" value="ECO:0007669"/>
    <property type="project" value="InterPro"/>
</dbReference>
<feature type="transmembrane region" description="Helical" evidence="9">
    <location>
        <begin position="103"/>
        <end position="121"/>
    </location>
</feature>
<dbReference type="Pfam" id="PF00953">
    <property type="entry name" value="Glycos_transf_4"/>
    <property type="match status" value="1"/>
</dbReference>
<dbReference type="AlphaFoldDB" id="A0A1H3GL70"/>
<feature type="binding site" evidence="7">
    <location>
        <position position="155"/>
    </location>
    <ligand>
        <name>Mg(2+)</name>
        <dbReference type="ChEBI" id="CHEBI:18420"/>
    </ligand>
</feature>
<feature type="transmembrane region" description="Helical" evidence="9">
    <location>
        <begin position="323"/>
        <end position="341"/>
    </location>
</feature>
<gene>
    <name evidence="10" type="ORF">SAMN05421881_101551</name>
</gene>
<keyword evidence="7" id="KW-0460">Magnesium</keyword>
<name>A0A1H3GL70_9PROT</name>
<evidence type="ECO:0000313" key="10">
    <source>
        <dbReference type="EMBL" id="SDY03388.1"/>
    </source>
</evidence>
<keyword evidence="4 9" id="KW-0812">Transmembrane</keyword>
<feature type="transmembrane region" description="Helical" evidence="9">
    <location>
        <begin position="6"/>
        <end position="27"/>
    </location>
</feature>
<comment type="subcellular location">
    <subcellularLocation>
        <location evidence="1">Cell membrane</location>
        <topology evidence="1">Multi-pass membrane protein</topology>
    </subcellularLocation>
</comment>
<evidence type="ECO:0000256" key="7">
    <source>
        <dbReference type="PIRSR" id="PIRSR600715-1"/>
    </source>
</evidence>
<keyword evidence="7" id="KW-0479">Metal-binding</keyword>
<evidence type="ECO:0000256" key="6">
    <source>
        <dbReference type="ARBA" id="ARBA00023136"/>
    </source>
</evidence>
<dbReference type="InterPro" id="IPR018480">
    <property type="entry name" value="PNAcMuramoyl-5peptid_Trfase_CS"/>
</dbReference>
<dbReference type="RefSeq" id="WP_090413097.1">
    <property type="nucleotide sequence ID" value="NZ_FNOY01000015.1"/>
</dbReference>
<evidence type="ECO:0000256" key="1">
    <source>
        <dbReference type="ARBA" id="ARBA00004651"/>
    </source>
</evidence>
<evidence type="ECO:0000256" key="5">
    <source>
        <dbReference type="ARBA" id="ARBA00022989"/>
    </source>
</evidence>
<dbReference type="GO" id="GO:0071555">
    <property type="term" value="P:cell wall organization"/>
    <property type="evidence" value="ECO:0007669"/>
    <property type="project" value="TreeGrafter"/>
</dbReference>
<feature type="binding site" evidence="7">
    <location>
        <position position="220"/>
    </location>
    <ligand>
        <name>Mg(2+)</name>
        <dbReference type="ChEBI" id="CHEBI:18420"/>
    </ligand>
</feature>
<feature type="transmembrane region" description="Helical" evidence="9">
    <location>
        <begin position="72"/>
        <end position="91"/>
    </location>
</feature>
<keyword evidence="2" id="KW-1003">Cell membrane</keyword>
<dbReference type="InterPro" id="IPR000715">
    <property type="entry name" value="Glycosyl_transferase_4"/>
</dbReference>
<dbReference type="PANTHER" id="PTHR22926">
    <property type="entry name" value="PHOSPHO-N-ACETYLMURAMOYL-PENTAPEPTIDE-TRANSFERASE"/>
    <property type="match status" value="1"/>
</dbReference>
<dbReference type="PROSITE" id="PS01348">
    <property type="entry name" value="MRAY_2"/>
    <property type="match status" value="1"/>
</dbReference>
<feature type="transmembrane region" description="Helical" evidence="9">
    <location>
        <begin position="247"/>
        <end position="266"/>
    </location>
</feature>
<feature type="transmembrane region" description="Helical" evidence="9">
    <location>
        <begin position="163"/>
        <end position="182"/>
    </location>
</feature>
<dbReference type="OrthoDB" id="9783652at2"/>
<evidence type="ECO:0000256" key="2">
    <source>
        <dbReference type="ARBA" id="ARBA00022475"/>
    </source>
</evidence>
<feature type="transmembrane region" description="Helical" evidence="9">
    <location>
        <begin position="216"/>
        <end position="235"/>
    </location>
</feature>
<keyword evidence="3 10" id="KW-0808">Transferase</keyword>
<feature type="region of interest" description="Disordered" evidence="8">
    <location>
        <begin position="493"/>
        <end position="516"/>
    </location>
</feature>
<feature type="transmembrane region" description="Helical" evidence="9">
    <location>
        <begin position="297"/>
        <end position="317"/>
    </location>
</feature>
<dbReference type="STRING" id="44576.SAMN05421881_101551"/>
<evidence type="ECO:0000256" key="4">
    <source>
        <dbReference type="ARBA" id="ARBA00022692"/>
    </source>
</evidence>
<comment type="cofactor">
    <cofactor evidence="7">
        <name>Mg(2+)</name>
        <dbReference type="ChEBI" id="CHEBI:18420"/>
    </cofactor>
</comment>
<feature type="transmembrane region" description="Helical" evidence="9">
    <location>
        <begin position="127"/>
        <end position="151"/>
    </location>
</feature>
<evidence type="ECO:0000256" key="9">
    <source>
        <dbReference type="SAM" id="Phobius"/>
    </source>
</evidence>
<dbReference type="CDD" id="cd06853">
    <property type="entry name" value="GT_WecA_like"/>
    <property type="match status" value="1"/>
</dbReference>
<sequence>MTDTLILFAISTLLAGFTVRFAISLALAHGILDRPGQHKQHETHTPFVGGTGILVALSIALVFLASHFPEHTLKWLGLGLGAMIIFITGFIDDIFQLSYKLRFIVQTLVVLIMTLASGVVISDLGHLLAGELFVLAMFAIPFTLLATIGGINALNMIDGIDGLSGSVTLMSLVLLGIVAYIAGDQPNLALIIAVSGGTVAFLCFNLRHPFQARAKVFLGDNGSMLLGFLIAWLLIDLSQGIDRAMTPVTALWLFSIPLMDTISIMLRRIRQQKSPFEPDHNHLHHIMLSAGYRVGDAVYTIACIHLLLGGIGLAGLYMDIPEVLMLLAFVCIFCGYFYLTLRPWHFITALRYLHALWGLAPTKSYGLFLGSHTAQEAENLVRMLSGELRHNENSLVHVMEQQAPHGKKLTQYAVVVNIRLLDGDNTPHKETEKFTAALQARMKEQYGIQLRPFFERRKQDTRNTFQPGAAAENGGITERRRGEHKLLIFEAMFDQPTSRQGEDKPSKIASGSSPIK</sequence>
<dbReference type="EMBL" id="FNOY01000015">
    <property type="protein sequence ID" value="SDY03388.1"/>
    <property type="molecule type" value="Genomic_DNA"/>
</dbReference>
<dbReference type="GO" id="GO:0044038">
    <property type="term" value="P:cell wall macromolecule biosynthetic process"/>
    <property type="evidence" value="ECO:0007669"/>
    <property type="project" value="TreeGrafter"/>
</dbReference>
<keyword evidence="5 9" id="KW-1133">Transmembrane helix</keyword>
<evidence type="ECO:0000313" key="11">
    <source>
        <dbReference type="Proteomes" id="UP000198640"/>
    </source>
</evidence>
<feature type="transmembrane region" description="Helical" evidence="9">
    <location>
        <begin position="188"/>
        <end position="204"/>
    </location>
</feature>
<dbReference type="PANTHER" id="PTHR22926:SF3">
    <property type="entry name" value="UNDECAPRENYL-PHOSPHATE ALPHA-N-ACETYLGLUCOSAMINYL 1-PHOSPHATE TRANSFERASE"/>
    <property type="match status" value="1"/>
</dbReference>
<keyword evidence="6 9" id="KW-0472">Membrane</keyword>
<dbReference type="GO" id="GO:0046872">
    <property type="term" value="F:metal ion binding"/>
    <property type="evidence" value="ECO:0007669"/>
    <property type="project" value="UniProtKB-KW"/>
</dbReference>
<organism evidence="10 11">
    <name type="scientific">Nitrosomonas halophila</name>
    <dbReference type="NCBI Taxonomy" id="44576"/>
    <lineage>
        <taxon>Bacteria</taxon>
        <taxon>Pseudomonadati</taxon>
        <taxon>Pseudomonadota</taxon>
        <taxon>Betaproteobacteria</taxon>
        <taxon>Nitrosomonadales</taxon>
        <taxon>Nitrosomonadaceae</taxon>
        <taxon>Nitrosomonas</taxon>
    </lineage>
</organism>
<evidence type="ECO:0000256" key="3">
    <source>
        <dbReference type="ARBA" id="ARBA00022679"/>
    </source>
</evidence>
<dbReference type="GO" id="GO:0009103">
    <property type="term" value="P:lipopolysaccharide biosynthetic process"/>
    <property type="evidence" value="ECO:0007669"/>
    <property type="project" value="TreeGrafter"/>
</dbReference>
<reference evidence="10 11" key="1">
    <citation type="submission" date="2016-10" db="EMBL/GenBank/DDBJ databases">
        <authorList>
            <person name="de Groot N.N."/>
        </authorList>
    </citation>
    <scope>NUCLEOTIDE SEQUENCE [LARGE SCALE GENOMIC DNA]</scope>
    <source>
        <strain evidence="10 11">Nm1</strain>
    </source>
</reference>
<dbReference type="Proteomes" id="UP000198640">
    <property type="component" value="Unassembled WGS sequence"/>
</dbReference>
<feature type="transmembrane region" description="Helical" evidence="9">
    <location>
        <begin position="47"/>
        <end position="66"/>
    </location>
</feature>
<evidence type="ECO:0000256" key="8">
    <source>
        <dbReference type="SAM" id="MobiDB-lite"/>
    </source>
</evidence>